<keyword evidence="9" id="KW-0175">Coiled coil</keyword>
<dbReference type="EMBL" id="SMAG01000004">
    <property type="protein sequence ID" value="TCS94241.1"/>
    <property type="molecule type" value="Genomic_DNA"/>
</dbReference>
<reference evidence="13 14" key="1">
    <citation type="submission" date="2019-03" db="EMBL/GenBank/DDBJ databases">
        <title>Genomic Encyclopedia of Type Strains, Phase IV (KMG-IV): sequencing the most valuable type-strain genomes for metagenomic binning, comparative biology and taxonomic classification.</title>
        <authorList>
            <person name="Goeker M."/>
        </authorList>
    </citation>
    <scope>NUCLEOTIDE SEQUENCE [LARGE SCALE GENOMIC DNA]</scope>
    <source>
        <strain evidence="13 14">DSM 45707</strain>
    </source>
</reference>
<evidence type="ECO:0000256" key="2">
    <source>
        <dbReference type="ARBA" id="ARBA00012438"/>
    </source>
</evidence>
<keyword evidence="14" id="KW-1185">Reference proteome</keyword>
<organism evidence="13 14">
    <name type="scientific">Hazenella coriacea</name>
    <dbReference type="NCBI Taxonomy" id="1179467"/>
    <lineage>
        <taxon>Bacteria</taxon>
        <taxon>Bacillati</taxon>
        <taxon>Bacillota</taxon>
        <taxon>Bacilli</taxon>
        <taxon>Bacillales</taxon>
        <taxon>Thermoactinomycetaceae</taxon>
        <taxon>Hazenella</taxon>
    </lineage>
</organism>
<keyword evidence="3" id="KW-0597">Phosphoprotein</keyword>
<feature type="coiled-coil region" evidence="9">
    <location>
        <begin position="66"/>
        <end position="93"/>
    </location>
</feature>
<feature type="domain" description="Signal transduction histidine kinase subgroup 3 dimerisation and phosphoacceptor" evidence="12">
    <location>
        <begin position="92"/>
        <end position="149"/>
    </location>
</feature>
<evidence type="ECO:0000256" key="10">
    <source>
        <dbReference type="SAM" id="Phobius"/>
    </source>
</evidence>
<evidence type="ECO:0000259" key="12">
    <source>
        <dbReference type="Pfam" id="PF07730"/>
    </source>
</evidence>
<feature type="transmembrane region" description="Helical" evidence="10">
    <location>
        <begin position="56"/>
        <end position="73"/>
    </location>
</feature>
<keyword evidence="10" id="KW-0812">Transmembrane</keyword>
<dbReference type="InterPro" id="IPR011712">
    <property type="entry name" value="Sig_transdc_His_kin_sub3_dim/P"/>
</dbReference>
<evidence type="ECO:0000256" key="9">
    <source>
        <dbReference type="SAM" id="Coils"/>
    </source>
</evidence>
<comment type="catalytic activity">
    <reaction evidence="1">
        <text>ATP + protein L-histidine = ADP + protein N-phospho-L-histidine.</text>
        <dbReference type="EC" id="2.7.13.3"/>
    </reaction>
</comment>
<gene>
    <name evidence="13" type="ORF">EDD58_104109</name>
</gene>
<dbReference type="CDD" id="cd16917">
    <property type="entry name" value="HATPase_UhpB-NarQ-NarX-like"/>
    <property type="match status" value="1"/>
</dbReference>
<name>A0A4R3L3G4_9BACL</name>
<accession>A0A4R3L3G4</accession>
<keyword evidence="6 13" id="KW-0418">Kinase</keyword>
<dbReference type="SUPFAM" id="SSF55874">
    <property type="entry name" value="ATPase domain of HSP90 chaperone/DNA topoisomerase II/histidine kinase"/>
    <property type="match status" value="1"/>
</dbReference>
<dbReference type="Proteomes" id="UP000294937">
    <property type="component" value="Unassembled WGS sequence"/>
</dbReference>
<proteinExistence type="predicted"/>
<dbReference type="EC" id="2.7.13.3" evidence="2"/>
<feature type="domain" description="Histidine kinase/HSP90-like ATPase" evidence="11">
    <location>
        <begin position="195"/>
        <end position="272"/>
    </location>
</feature>
<evidence type="ECO:0000256" key="3">
    <source>
        <dbReference type="ARBA" id="ARBA00022553"/>
    </source>
</evidence>
<dbReference type="PANTHER" id="PTHR24421">
    <property type="entry name" value="NITRATE/NITRITE SENSOR PROTEIN NARX-RELATED"/>
    <property type="match status" value="1"/>
</dbReference>
<evidence type="ECO:0000259" key="11">
    <source>
        <dbReference type="Pfam" id="PF02518"/>
    </source>
</evidence>
<dbReference type="AlphaFoldDB" id="A0A4R3L3G4"/>
<evidence type="ECO:0000313" key="13">
    <source>
        <dbReference type="EMBL" id="TCS94241.1"/>
    </source>
</evidence>
<feature type="transmembrane region" description="Helical" evidence="10">
    <location>
        <begin position="20"/>
        <end position="36"/>
    </location>
</feature>
<sequence>MIKTNEHTGVFTLTYKQIKWLILTIPTLVIGLWEYIRHEFLLPYISMDLGNWLSPVIVFLVTITLLRRLFVIYEQMQEQLKREREDKAILQERERIARELHDGIAQSLFLFSVQFQTLKAKHTDPEWEEMDQSLRKIYDYVRHSIANLKKPPTLSSVAWNKKIEDWVMQYQIDTGTSIQLDVNLDQANLTSKEKLELFSCIQEALNNIRKHAEAQQIWITFSVENKGWKLEIIDDGKGFTGDPFQKQNRFGLKIMRERVQEIQAHLSLRRKGEQTYLLIKKEGNS</sequence>
<dbReference type="GO" id="GO:0000155">
    <property type="term" value="F:phosphorelay sensor kinase activity"/>
    <property type="evidence" value="ECO:0007669"/>
    <property type="project" value="InterPro"/>
</dbReference>
<keyword evidence="4" id="KW-0808">Transferase</keyword>
<evidence type="ECO:0000256" key="5">
    <source>
        <dbReference type="ARBA" id="ARBA00022741"/>
    </source>
</evidence>
<dbReference type="Gene3D" id="1.20.5.1930">
    <property type="match status" value="1"/>
</dbReference>
<evidence type="ECO:0000313" key="14">
    <source>
        <dbReference type="Proteomes" id="UP000294937"/>
    </source>
</evidence>
<keyword evidence="10" id="KW-0472">Membrane</keyword>
<dbReference type="PANTHER" id="PTHR24421:SF10">
    <property type="entry name" value="NITRATE_NITRITE SENSOR PROTEIN NARQ"/>
    <property type="match status" value="1"/>
</dbReference>
<evidence type="ECO:0000256" key="4">
    <source>
        <dbReference type="ARBA" id="ARBA00022679"/>
    </source>
</evidence>
<evidence type="ECO:0000256" key="1">
    <source>
        <dbReference type="ARBA" id="ARBA00000085"/>
    </source>
</evidence>
<keyword evidence="5" id="KW-0547">Nucleotide-binding</keyword>
<dbReference type="InterPro" id="IPR036890">
    <property type="entry name" value="HATPase_C_sf"/>
</dbReference>
<dbReference type="InterPro" id="IPR003594">
    <property type="entry name" value="HATPase_dom"/>
</dbReference>
<dbReference type="Pfam" id="PF07730">
    <property type="entry name" value="HisKA_3"/>
    <property type="match status" value="1"/>
</dbReference>
<keyword evidence="10" id="KW-1133">Transmembrane helix</keyword>
<protein>
    <recommendedName>
        <fullName evidence="2">histidine kinase</fullName>
        <ecNumber evidence="2">2.7.13.3</ecNumber>
    </recommendedName>
</protein>
<evidence type="ECO:0000256" key="6">
    <source>
        <dbReference type="ARBA" id="ARBA00022777"/>
    </source>
</evidence>
<dbReference type="GO" id="GO:0016020">
    <property type="term" value="C:membrane"/>
    <property type="evidence" value="ECO:0007669"/>
    <property type="project" value="InterPro"/>
</dbReference>
<dbReference type="InterPro" id="IPR050482">
    <property type="entry name" value="Sensor_HK_TwoCompSys"/>
</dbReference>
<dbReference type="Pfam" id="PF02518">
    <property type="entry name" value="HATPase_c"/>
    <property type="match status" value="1"/>
</dbReference>
<dbReference type="GO" id="GO:0046983">
    <property type="term" value="F:protein dimerization activity"/>
    <property type="evidence" value="ECO:0007669"/>
    <property type="project" value="InterPro"/>
</dbReference>
<evidence type="ECO:0000256" key="7">
    <source>
        <dbReference type="ARBA" id="ARBA00022840"/>
    </source>
</evidence>
<evidence type="ECO:0000256" key="8">
    <source>
        <dbReference type="ARBA" id="ARBA00023012"/>
    </source>
</evidence>
<dbReference type="Gene3D" id="3.30.565.10">
    <property type="entry name" value="Histidine kinase-like ATPase, C-terminal domain"/>
    <property type="match status" value="1"/>
</dbReference>
<comment type="caution">
    <text evidence="13">The sequence shown here is derived from an EMBL/GenBank/DDBJ whole genome shotgun (WGS) entry which is preliminary data.</text>
</comment>
<keyword evidence="7" id="KW-0067">ATP-binding</keyword>
<dbReference type="GO" id="GO:0005524">
    <property type="term" value="F:ATP binding"/>
    <property type="evidence" value="ECO:0007669"/>
    <property type="project" value="UniProtKB-KW"/>
</dbReference>
<keyword evidence="8" id="KW-0902">Two-component regulatory system</keyword>